<dbReference type="Pfam" id="PF12770">
    <property type="entry name" value="CHAT"/>
    <property type="match status" value="1"/>
</dbReference>
<dbReference type="AlphaFoldDB" id="A0A3N4KBV6"/>
<dbReference type="SUPFAM" id="SSF48452">
    <property type="entry name" value="TPR-like"/>
    <property type="match status" value="1"/>
</dbReference>
<feature type="domain" description="CHAT" evidence="1">
    <location>
        <begin position="470"/>
        <end position="764"/>
    </location>
</feature>
<sequence>LHTLGLYLEAQSQHLHSLDDLEDAIEFSARQMSLTPDDPYTLLGLATKLLGRYGHTDEMFDLDAAIATCTLADARAPETHIIRPSVLLMLSRAWESLYDRTDHSANLESAITAAEQALHLTPPNEFFHTTLIARLGDLVGQRYNDTDARSDLDLSTELTEAAMKACPPDRPLYTRLHLTQGIDYTKRYTRFGELDDLKKAEALIEKALALMQMQPGHPSQRMYCASETASMLVGAGMWEQASRMADEAVMLLPSMSPRSLERRDQQRVLGREARLAPIAAMVALRAGRGAGHALRMLEFGRGVMLGYIIDNRSDISNLRRGRPELADRFEGLRRALDPSAKEEAEQEGTPIAAAGRRVHYYGIPRRQRLLNDIDELLREIRRIEGYEGFLLPPGEQEMMKLAESGPVVVVLPLVSSYAIIITTTEIKSISLPKLDDEGLDSVVSRLCEMWRLVEGPIRTYDERNKKMGALLLWLWDAVVEPILEELQIHAPPPEIESNASPLPHIWWIGVSFLGAMPFHAAGDHSPGSNRNTISRVVSSYIPTLKALAYARQRDEKKNLDSQHSILLVTMDTTPGEGQLKKVTNEAANLKAIAEGAGAKATVLPQPSASRVLDELQRYDVVHFACHGVTDSADPSKSALLLLSEDGNSVSRLLVEKVADINSLRARLAYLSACKTADSGKAIRLADENIHLAGAFQLAGFAHVVATMWTGGDRACMEVAEDFYKGLYRVGGHGNVGREVHAAVRKLREKKPGKYLQWAPFIHTG</sequence>
<accession>A0A3N4KBV6</accession>
<feature type="non-terminal residue" evidence="2">
    <location>
        <position position="1"/>
    </location>
</feature>
<dbReference type="STRING" id="1392247.A0A3N4KBV6"/>
<gene>
    <name evidence="2" type="ORF">P167DRAFT_462738</name>
</gene>
<proteinExistence type="predicted"/>
<reference evidence="2 3" key="1">
    <citation type="journal article" date="2018" name="Nat. Ecol. Evol.">
        <title>Pezizomycetes genomes reveal the molecular basis of ectomycorrhizal truffle lifestyle.</title>
        <authorList>
            <person name="Murat C."/>
            <person name="Payen T."/>
            <person name="Noel B."/>
            <person name="Kuo A."/>
            <person name="Morin E."/>
            <person name="Chen J."/>
            <person name="Kohler A."/>
            <person name="Krizsan K."/>
            <person name="Balestrini R."/>
            <person name="Da Silva C."/>
            <person name="Montanini B."/>
            <person name="Hainaut M."/>
            <person name="Levati E."/>
            <person name="Barry K.W."/>
            <person name="Belfiori B."/>
            <person name="Cichocki N."/>
            <person name="Clum A."/>
            <person name="Dockter R.B."/>
            <person name="Fauchery L."/>
            <person name="Guy J."/>
            <person name="Iotti M."/>
            <person name="Le Tacon F."/>
            <person name="Lindquist E.A."/>
            <person name="Lipzen A."/>
            <person name="Malagnac F."/>
            <person name="Mello A."/>
            <person name="Molinier V."/>
            <person name="Miyauchi S."/>
            <person name="Poulain J."/>
            <person name="Riccioni C."/>
            <person name="Rubini A."/>
            <person name="Sitrit Y."/>
            <person name="Splivallo R."/>
            <person name="Traeger S."/>
            <person name="Wang M."/>
            <person name="Zifcakova L."/>
            <person name="Wipf D."/>
            <person name="Zambonelli A."/>
            <person name="Paolocci F."/>
            <person name="Nowrousian M."/>
            <person name="Ottonello S."/>
            <person name="Baldrian P."/>
            <person name="Spatafora J.W."/>
            <person name="Henrissat B."/>
            <person name="Nagy L.G."/>
            <person name="Aury J.M."/>
            <person name="Wincker P."/>
            <person name="Grigoriev I.V."/>
            <person name="Bonfante P."/>
            <person name="Martin F.M."/>
        </authorList>
    </citation>
    <scope>NUCLEOTIDE SEQUENCE [LARGE SCALE GENOMIC DNA]</scope>
    <source>
        <strain evidence="2 3">CCBAS932</strain>
    </source>
</reference>
<dbReference type="InterPro" id="IPR024983">
    <property type="entry name" value="CHAT_dom"/>
</dbReference>
<protein>
    <recommendedName>
        <fullName evidence="1">CHAT domain-containing protein</fullName>
    </recommendedName>
</protein>
<evidence type="ECO:0000313" key="2">
    <source>
        <dbReference type="EMBL" id="RPB06802.1"/>
    </source>
</evidence>
<organism evidence="2 3">
    <name type="scientific">Morchella conica CCBAS932</name>
    <dbReference type="NCBI Taxonomy" id="1392247"/>
    <lineage>
        <taxon>Eukaryota</taxon>
        <taxon>Fungi</taxon>
        <taxon>Dikarya</taxon>
        <taxon>Ascomycota</taxon>
        <taxon>Pezizomycotina</taxon>
        <taxon>Pezizomycetes</taxon>
        <taxon>Pezizales</taxon>
        <taxon>Morchellaceae</taxon>
        <taxon>Morchella</taxon>
    </lineage>
</organism>
<dbReference type="Gene3D" id="1.25.40.10">
    <property type="entry name" value="Tetratricopeptide repeat domain"/>
    <property type="match status" value="1"/>
</dbReference>
<dbReference type="OrthoDB" id="9991317at2759"/>
<evidence type="ECO:0000259" key="1">
    <source>
        <dbReference type="Pfam" id="PF12770"/>
    </source>
</evidence>
<keyword evidence="3" id="KW-1185">Reference proteome</keyword>
<dbReference type="EMBL" id="ML119218">
    <property type="protein sequence ID" value="RPB06802.1"/>
    <property type="molecule type" value="Genomic_DNA"/>
</dbReference>
<dbReference type="InterPro" id="IPR011990">
    <property type="entry name" value="TPR-like_helical_dom_sf"/>
</dbReference>
<dbReference type="InParanoid" id="A0A3N4KBV6"/>
<name>A0A3N4KBV6_9PEZI</name>
<evidence type="ECO:0000313" key="3">
    <source>
        <dbReference type="Proteomes" id="UP000277580"/>
    </source>
</evidence>
<dbReference type="Proteomes" id="UP000277580">
    <property type="component" value="Unassembled WGS sequence"/>
</dbReference>
<feature type="non-terminal residue" evidence="2">
    <location>
        <position position="764"/>
    </location>
</feature>